<sequence length="276" mass="31033">MSSGSQGVSPGVISSGSQNVSPGVLSSKKEKDISPGNMSFWSNNAVQHAVDIYSKQHDYVSIKLHKDLDAVDKTIIRHLEDISIHHDGASNKTNCPWMVHLYLRKRVNSITITNKIENYTVVGQLSASQQYDLLSKEFPDQHIKKKICIMLSVSLEGKNELIQMALSLFIGINNNFKSRVLAQALTKYEMQVDYEWILHYALESTNNLSPTVLFADGDPAMSAAVHIAYPYTHLLCIYHFGENIKKKAKSKLHGNMVTDFISDFYHMRNSSSKEIL</sequence>
<comment type="caution">
    <text evidence="3">The sequence shown here is derived from an EMBL/GenBank/DDBJ whole genome shotgun (WGS) entry which is preliminary data.</text>
</comment>
<name>A0ABN7V9Z2_GIGMA</name>
<accession>A0ABN7V9Z2</accession>
<feature type="non-terminal residue" evidence="3">
    <location>
        <position position="1"/>
    </location>
</feature>
<dbReference type="Proteomes" id="UP000789901">
    <property type="component" value="Unassembled WGS sequence"/>
</dbReference>
<organism evidence="3 4">
    <name type="scientific">Gigaspora margarita</name>
    <dbReference type="NCBI Taxonomy" id="4874"/>
    <lineage>
        <taxon>Eukaryota</taxon>
        <taxon>Fungi</taxon>
        <taxon>Fungi incertae sedis</taxon>
        <taxon>Mucoromycota</taxon>
        <taxon>Glomeromycotina</taxon>
        <taxon>Glomeromycetes</taxon>
        <taxon>Diversisporales</taxon>
        <taxon>Gigasporaceae</taxon>
        <taxon>Gigaspora</taxon>
    </lineage>
</organism>
<feature type="region of interest" description="Disordered" evidence="1">
    <location>
        <begin position="1"/>
        <end position="31"/>
    </location>
</feature>
<dbReference type="PANTHER" id="PTHR47718">
    <property type="entry name" value="OS01G0519700 PROTEIN"/>
    <property type="match status" value="1"/>
</dbReference>
<dbReference type="PANTHER" id="PTHR47718:SF3">
    <property type="entry name" value="PROTEIN FAR1-RELATED SEQUENCE 5-LIKE"/>
    <property type="match status" value="1"/>
</dbReference>
<reference evidence="3 4" key="1">
    <citation type="submission" date="2021-06" db="EMBL/GenBank/DDBJ databases">
        <authorList>
            <person name="Kallberg Y."/>
            <person name="Tangrot J."/>
            <person name="Rosling A."/>
        </authorList>
    </citation>
    <scope>NUCLEOTIDE SEQUENCE [LARGE SCALE GENOMIC DNA]</scope>
    <source>
        <strain evidence="3 4">120-4 pot B 10/14</strain>
    </source>
</reference>
<gene>
    <name evidence="3" type="ORF">GMARGA_LOCUS16131</name>
</gene>
<evidence type="ECO:0000313" key="3">
    <source>
        <dbReference type="EMBL" id="CAG8748526.1"/>
    </source>
</evidence>
<protein>
    <submittedName>
        <fullName evidence="3">17120_t:CDS:1</fullName>
    </submittedName>
</protein>
<feature type="non-terminal residue" evidence="3">
    <location>
        <position position="276"/>
    </location>
</feature>
<dbReference type="InterPro" id="IPR018289">
    <property type="entry name" value="MULE_transposase_dom"/>
</dbReference>
<evidence type="ECO:0000256" key="1">
    <source>
        <dbReference type="SAM" id="MobiDB-lite"/>
    </source>
</evidence>
<proteinExistence type="predicted"/>
<dbReference type="EMBL" id="CAJVQB010011543">
    <property type="protein sequence ID" value="CAG8748526.1"/>
    <property type="molecule type" value="Genomic_DNA"/>
</dbReference>
<evidence type="ECO:0000313" key="4">
    <source>
        <dbReference type="Proteomes" id="UP000789901"/>
    </source>
</evidence>
<dbReference type="Pfam" id="PF10551">
    <property type="entry name" value="MULE"/>
    <property type="match status" value="1"/>
</dbReference>
<feature type="domain" description="MULE transposase" evidence="2">
    <location>
        <begin position="162"/>
        <end position="242"/>
    </location>
</feature>
<feature type="compositionally biased region" description="Polar residues" evidence="1">
    <location>
        <begin position="1"/>
        <end position="21"/>
    </location>
</feature>
<evidence type="ECO:0000259" key="2">
    <source>
        <dbReference type="Pfam" id="PF10551"/>
    </source>
</evidence>
<keyword evidence="4" id="KW-1185">Reference proteome</keyword>